<reference evidence="3 4" key="1">
    <citation type="journal article" date="2019" name="PLoS Pathog.">
        <title>Genome sequence of the bovine parasite Schistosoma bovis Tanzania.</title>
        <authorList>
            <person name="Oey H."/>
            <person name="Zakrzewski M."/>
            <person name="Gobert G."/>
            <person name="Gravermann K."/>
            <person name="Stoye J."/>
            <person name="Jones M."/>
            <person name="Mcmanus D."/>
            <person name="Krause L."/>
        </authorList>
    </citation>
    <scope>NUCLEOTIDE SEQUENCE [LARGE SCALE GENOMIC DNA]</scope>
    <source>
        <strain evidence="3 4">TAN1997</strain>
    </source>
</reference>
<sequence length="883" mass="98370">MEEDPCVVLGSTVSDINDLKKDIVSLGRVLRACDFQNVDDLKDIDEINSFPYKMYCYEEKNEITSCGTIFSDLKSIKSLLSDTSSAFSSYSEQLQTVSSVVNKLSELSKVTLSENSCLGSVETEQDFYHLLSTLARGLQSGLFARIRELSTFSLDKCLSEFIDQYNELNIKYNELLVMSSQIPTKQSSSTVLLDQTAVFEMLEKEMSNSAKEIEHVRSSFESRLNSITADWECERSKLMTELHKKEGDLDELVQQFCSKENIAVGPNMSLNQLRSFLNKLENKCPWIWDLFYGNCNEITSSALPNPIEQKKSLNKIILERNELEDQWHQTKQELLSLRNSHVELTNQLKAKNDELNEMLEKSSKLQQRVSHYRELVNKLCDPRMAVAFAENVRQNLSSNKTDVHCSSSSTIQSTPLTNSSSSMNFNNITPCVQSDQENSLGTVSTLVTNKSSSPSSRKSSETSSTSIFSRVGAAVTAIANVITSPKRPQQSPEYSSDNKRSRPSVSVTEPTGLAKSEEKPVLYKKSHSFLSKFPHSLGTVSTLVTNKSSSPSSRKSSETSSTSIFSRVGAAVTAIANVITSPKRPQQSPEYSSDNKRSRPSVSVTEPTGLAKSEEKPVLYDTVPNKISHPILSTKSSNFVIPEKPILPSSSSSSSSTAIPDNGPMRHHISTRKPLTELPRSKVKSPTNHKSDHFLSPFSSTPLLKKEYVDNCSKPTTDFHDFHSEKLNPDFSFLKHGPLAESTSQLPQDVLRSVHANIGKDHQDANRRPSEFIDRPTISQPQNKKDEIFLTPAAPKPFNPSWQISKKEPSNQKPSLEVHNNMNSNELNKISSCSDQKKRDNIYTNTNSISQKIQKNSSTASAPTSLHRKTSNTITPPQECNPS</sequence>
<comment type="caution">
    <text evidence="3">The sequence shown here is derived from an EMBL/GenBank/DDBJ whole genome shotgun (WGS) entry which is preliminary data.</text>
</comment>
<gene>
    <name evidence="3" type="ORF">DC041_0006589</name>
</gene>
<feature type="region of interest" description="Disordered" evidence="2">
    <location>
        <begin position="577"/>
        <end position="617"/>
    </location>
</feature>
<evidence type="ECO:0000313" key="3">
    <source>
        <dbReference type="EMBL" id="RTG84078.1"/>
    </source>
</evidence>
<evidence type="ECO:0000256" key="1">
    <source>
        <dbReference type="SAM" id="Coils"/>
    </source>
</evidence>
<feature type="region of interest" description="Disordered" evidence="2">
    <location>
        <begin position="446"/>
        <end position="466"/>
    </location>
</feature>
<feature type="compositionally biased region" description="Low complexity" evidence="2">
    <location>
        <begin position="451"/>
        <end position="466"/>
    </location>
</feature>
<dbReference type="EMBL" id="QMKO01002270">
    <property type="protein sequence ID" value="RTG84078.1"/>
    <property type="molecule type" value="Genomic_DNA"/>
</dbReference>
<feature type="compositionally biased region" description="Polar residues" evidence="2">
    <location>
        <begin position="871"/>
        <end position="883"/>
    </location>
</feature>
<dbReference type="Proteomes" id="UP000290809">
    <property type="component" value="Unassembled WGS sequence"/>
</dbReference>
<evidence type="ECO:0000256" key="2">
    <source>
        <dbReference type="SAM" id="MobiDB-lite"/>
    </source>
</evidence>
<name>A0A430Q8N3_SCHBO</name>
<proteinExistence type="predicted"/>
<keyword evidence="4" id="KW-1185">Reference proteome</keyword>
<feature type="compositionally biased region" description="Polar residues" evidence="2">
    <location>
        <begin position="481"/>
        <end position="495"/>
    </location>
</feature>
<feature type="coiled-coil region" evidence="1">
    <location>
        <begin position="313"/>
        <end position="375"/>
    </location>
</feature>
<feature type="compositionally biased region" description="Polar residues" evidence="2">
    <location>
        <begin position="842"/>
        <end position="864"/>
    </location>
</feature>
<feature type="compositionally biased region" description="Low complexity" evidence="2">
    <location>
        <begin position="548"/>
        <end position="563"/>
    </location>
</feature>
<feature type="region of interest" description="Disordered" evidence="2">
    <location>
        <begin position="544"/>
        <end position="563"/>
    </location>
</feature>
<organism evidence="3 4">
    <name type="scientific">Schistosoma bovis</name>
    <name type="common">Blood fluke</name>
    <dbReference type="NCBI Taxonomy" id="6184"/>
    <lineage>
        <taxon>Eukaryota</taxon>
        <taxon>Metazoa</taxon>
        <taxon>Spiralia</taxon>
        <taxon>Lophotrochozoa</taxon>
        <taxon>Platyhelminthes</taxon>
        <taxon>Trematoda</taxon>
        <taxon>Digenea</taxon>
        <taxon>Strigeidida</taxon>
        <taxon>Schistosomatoidea</taxon>
        <taxon>Schistosomatidae</taxon>
        <taxon>Schistosoma</taxon>
    </lineage>
</organism>
<feature type="compositionally biased region" description="Basic and acidic residues" evidence="2">
    <location>
        <begin position="759"/>
        <end position="774"/>
    </location>
</feature>
<feature type="region of interest" description="Disordered" evidence="2">
    <location>
        <begin position="480"/>
        <end position="519"/>
    </location>
</feature>
<feature type="region of interest" description="Disordered" evidence="2">
    <location>
        <begin position="759"/>
        <end position="883"/>
    </location>
</feature>
<feature type="compositionally biased region" description="Polar residues" evidence="2">
    <location>
        <begin position="578"/>
        <end position="592"/>
    </location>
</feature>
<keyword evidence="1" id="KW-0175">Coiled coil</keyword>
<protein>
    <submittedName>
        <fullName evidence="3">Uncharacterized protein</fullName>
    </submittedName>
</protein>
<feature type="compositionally biased region" description="Polar residues" evidence="2">
    <location>
        <begin position="811"/>
        <end position="834"/>
    </location>
</feature>
<evidence type="ECO:0000313" key="4">
    <source>
        <dbReference type="Proteomes" id="UP000290809"/>
    </source>
</evidence>
<accession>A0A430Q8N3</accession>
<dbReference type="AlphaFoldDB" id="A0A430Q8N3"/>
<feature type="region of interest" description="Disordered" evidence="2">
    <location>
        <begin position="397"/>
        <end position="422"/>
    </location>
</feature>
<feature type="region of interest" description="Disordered" evidence="2">
    <location>
        <begin position="644"/>
        <end position="696"/>
    </location>
</feature>